<comment type="caution">
    <text evidence="3">The sequence shown here is derived from an EMBL/GenBank/DDBJ whole genome shotgun (WGS) entry which is preliminary data.</text>
</comment>
<dbReference type="Proteomes" id="UP000823926">
    <property type="component" value="Unassembled WGS sequence"/>
</dbReference>
<dbReference type="Gene3D" id="3.40.50.1820">
    <property type="entry name" value="alpha/beta hydrolase"/>
    <property type="match status" value="1"/>
</dbReference>
<reference evidence="3" key="2">
    <citation type="submission" date="2021-04" db="EMBL/GenBank/DDBJ databases">
        <authorList>
            <person name="Gilroy R."/>
        </authorList>
    </citation>
    <scope>NUCLEOTIDE SEQUENCE</scope>
    <source>
        <strain evidence="3">ChiBcec15-1070</strain>
    </source>
</reference>
<feature type="signal peptide" evidence="2">
    <location>
        <begin position="1"/>
        <end position="20"/>
    </location>
</feature>
<organism evidence="3 4">
    <name type="scientific">Candidatus Rikenella faecigallinarum</name>
    <dbReference type="NCBI Taxonomy" id="2838745"/>
    <lineage>
        <taxon>Bacteria</taxon>
        <taxon>Pseudomonadati</taxon>
        <taxon>Bacteroidota</taxon>
        <taxon>Bacteroidia</taxon>
        <taxon>Bacteroidales</taxon>
        <taxon>Rikenellaceae</taxon>
        <taxon>Rikenella</taxon>
    </lineage>
</organism>
<protein>
    <recommendedName>
        <fullName evidence="5">Poly(3-hydroxybutyrate) depolymerase</fullName>
    </recommendedName>
</protein>
<evidence type="ECO:0008006" key="5">
    <source>
        <dbReference type="Google" id="ProtNLM"/>
    </source>
</evidence>
<evidence type="ECO:0000256" key="1">
    <source>
        <dbReference type="ARBA" id="ARBA00022729"/>
    </source>
</evidence>
<dbReference type="AlphaFoldDB" id="A0A9D1QEX0"/>
<keyword evidence="1 2" id="KW-0732">Signal</keyword>
<evidence type="ECO:0000256" key="2">
    <source>
        <dbReference type="SAM" id="SignalP"/>
    </source>
</evidence>
<dbReference type="SUPFAM" id="SSF53474">
    <property type="entry name" value="alpha/beta-Hydrolases"/>
    <property type="match status" value="2"/>
</dbReference>
<evidence type="ECO:0000313" key="3">
    <source>
        <dbReference type="EMBL" id="HIW11248.1"/>
    </source>
</evidence>
<dbReference type="InterPro" id="IPR029058">
    <property type="entry name" value="AB_hydrolase_fold"/>
</dbReference>
<dbReference type="PANTHER" id="PTHR43037">
    <property type="entry name" value="UNNAMED PRODUCT-RELATED"/>
    <property type="match status" value="1"/>
</dbReference>
<dbReference type="EMBL" id="DXHL01000032">
    <property type="protein sequence ID" value="HIW11248.1"/>
    <property type="molecule type" value="Genomic_DNA"/>
</dbReference>
<feature type="chain" id="PRO_5038975249" description="Poly(3-hydroxybutyrate) depolymerase" evidence="2">
    <location>
        <begin position="21"/>
        <end position="457"/>
    </location>
</feature>
<reference evidence="3" key="1">
    <citation type="journal article" date="2021" name="PeerJ">
        <title>Extensive microbial diversity within the chicken gut microbiome revealed by metagenomics and culture.</title>
        <authorList>
            <person name="Gilroy R."/>
            <person name="Ravi A."/>
            <person name="Getino M."/>
            <person name="Pursley I."/>
            <person name="Horton D.L."/>
            <person name="Alikhan N.F."/>
            <person name="Baker D."/>
            <person name="Gharbi K."/>
            <person name="Hall N."/>
            <person name="Watson M."/>
            <person name="Adriaenssens E.M."/>
            <person name="Foster-Nyarko E."/>
            <person name="Jarju S."/>
            <person name="Secka A."/>
            <person name="Antonio M."/>
            <person name="Oren A."/>
            <person name="Chaudhuri R.R."/>
            <person name="La Ragione R."/>
            <person name="Hildebrand F."/>
            <person name="Pallen M.J."/>
        </authorList>
    </citation>
    <scope>NUCLEOTIDE SEQUENCE</scope>
    <source>
        <strain evidence="3">ChiBcec15-1070</strain>
    </source>
</reference>
<sequence>MKKTLFLLGLLPMLVGNCSAKSTTPPPPDYGETNTSYVEYFTACLNGSTAPYTASAPLTADEVSKTQEIVWNSWRAANGSFTEDKLAELKALTQTQSGSFDLTQYEPNAVMPYYYGTKGTAKPDAGWPLFVYMHGSGPKAHEWSTGYTICSRFNDAPSAYFIPQIPNEGNYYRWWQVAKQRAWEKLLRQAFISGEIDPNRVYFFGISEGGYGSQRLASFYADYLAAAGPIAGGEPLQNAPAENCANIAFSLRTGSEDKTFSRNVLTQNTLEEFDRLEGLHPGYYVHNVQVVPGATHTTIDYTPTTPWMKGYTRNPYPKYFFWENFEMDGQYRNGFYNLYVKQRSNDNTSSRSCYEMNIEGNTVNLTVTTVTYKVTESDAMGIPLRYAKTYTPATKGEVVIYLNDQLVDLSQPVTVMVNGREAFKGMVELNADNLVNSCAEFYDPMRLYPASVDVTIQ</sequence>
<evidence type="ECO:0000313" key="4">
    <source>
        <dbReference type="Proteomes" id="UP000823926"/>
    </source>
</evidence>
<dbReference type="InterPro" id="IPR050955">
    <property type="entry name" value="Plant_Biomass_Hydrol_Est"/>
</dbReference>
<accession>A0A9D1QEX0</accession>
<dbReference type="PANTHER" id="PTHR43037:SF1">
    <property type="entry name" value="BLL1128 PROTEIN"/>
    <property type="match status" value="1"/>
</dbReference>
<name>A0A9D1QEX0_9BACT</name>
<gene>
    <name evidence="3" type="ORF">H9888_07115</name>
</gene>
<proteinExistence type="predicted"/>